<gene>
    <name evidence="4" type="ORF">Psi01_47680</name>
</gene>
<dbReference type="Gene3D" id="2.130.10.130">
    <property type="entry name" value="Integrin alpha, N-terminal"/>
    <property type="match status" value="2"/>
</dbReference>
<evidence type="ECO:0000313" key="4">
    <source>
        <dbReference type="EMBL" id="GIH94138.1"/>
    </source>
</evidence>
<dbReference type="InterPro" id="IPR028994">
    <property type="entry name" value="Integrin_alpha_N"/>
</dbReference>
<dbReference type="AlphaFoldDB" id="A0A8J3SR33"/>
<name>A0A8J3SR33_9ACTN</name>
<reference evidence="4 5" key="1">
    <citation type="submission" date="2021-01" db="EMBL/GenBank/DDBJ databases">
        <title>Whole genome shotgun sequence of Planobispora siamensis NBRC 107568.</title>
        <authorList>
            <person name="Komaki H."/>
            <person name="Tamura T."/>
        </authorList>
    </citation>
    <scope>NUCLEOTIDE SEQUENCE [LARGE SCALE GENOMIC DNA]</scope>
    <source>
        <strain evidence="4 5">NBRC 107568</strain>
    </source>
</reference>
<dbReference type="SUPFAM" id="SSF69318">
    <property type="entry name" value="Integrin alpha N-terminal domain"/>
    <property type="match status" value="1"/>
</dbReference>
<evidence type="ECO:0000256" key="2">
    <source>
        <dbReference type="SAM" id="MobiDB-lite"/>
    </source>
</evidence>
<sequence>MNSHRVRTGSATRRRTVSLLAAAALACGGLATVAAPAQAAPVAACATASFAPYTGYPVGDQPQTVTVADFDGDGNLDVVAGNSQANTLTVLLGNGDGTFTPDSTLLSGGSSPSKVVSADFDHDGDTDLAVANNLPGTIAVLHGNGDGTFQAPVSYLVGYGAGEVVADDIDADGHLDLIYSGNEVTTGLVGVLRGHGDGAFTRLPSVRPSATNLHITTGDFTGDGHVDVAYANYDISGVSSLQLLTGNGTGALTPAGPLDAGTSPFLVTSGDLNADNRSDLVAGLFSGSDIGVLLGAPGGGFRPALQQAAPVGASSLRDVTGDGKLDLLVADWGGSVIVMAGKGDGTFAAGVEHTVGSAPSAPMTGDFNRDGKIDIVTTSYETDTISVLLNTCTAASAPTTPAAPKPAVKPAVKPKPEPTVKPKAKVKLTVKQKKNLKKIKKIKGGGAA</sequence>
<dbReference type="PANTHER" id="PTHR46580:SF2">
    <property type="entry name" value="MAM DOMAIN-CONTAINING PROTEIN"/>
    <property type="match status" value="1"/>
</dbReference>
<dbReference type="Pfam" id="PF13517">
    <property type="entry name" value="FG-GAP_3"/>
    <property type="match status" value="3"/>
</dbReference>
<evidence type="ECO:0000256" key="1">
    <source>
        <dbReference type="ARBA" id="ARBA00022729"/>
    </source>
</evidence>
<evidence type="ECO:0000313" key="5">
    <source>
        <dbReference type="Proteomes" id="UP000619788"/>
    </source>
</evidence>
<evidence type="ECO:0000256" key="3">
    <source>
        <dbReference type="SAM" id="SignalP"/>
    </source>
</evidence>
<keyword evidence="5" id="KW-1185">Reference proteome</keyword>
<feature type="compositionally biased region" description="Low complexity" evidence="2">
    <location>
        <begin position="398"/>
        <end position="411"/>
    </location>
</feature>
<proteinExistence type="predicted"/>
<evidence type="ECO:0008006" key="6">
    <source>
        <dbReference type="Google" id="ProtNLM"/>
    </source>
</evidence>
<protein>
    <recommendedName>
        <fullName evidence="6">Repeat domain-containing protein</fullName>
    </recommendedName>
</protein>
<comment type="caution">
    <text evidence="4">The sequence shown here is derived from an EMBL/GenBank/DDBJ whole genome shotgun (WGS) entry which is preliminary data.</text>
</comment>
<dbReference type="PANTHER" id="PTHR46580">
    <property type="entry name" value="SENSOR KINASE-RELATED"/>
    <property type="match status" value="1"/>
</dbReference>
<organism evidence="4 5">
    <name type="scientific">Planobispora siamensis</name>
    <dbReference type="NCBI Taxonomy" id="936338"/>
    <lineage>
        <taxon>Bacteria</taxon>
        <taxon>Bacillati</taxon>
        <taxon>Actinomycetota</taxon>
        <taxon>Actinomycetes</taxon>
        <taxon>Streptosporangiales</taxon>
        <taxon>Streptosporangiaceae</taxon>
        <taxon>Planobispora</taxon>
    </lineage>
</organism>
<dbReference type="PROSITE" id="PS51318">
    <property type="entry name" value="TAT"/>
    <property type="match status" value="1"/>
</dbReference>
<dbReference type="InterPro" id="IPR006311">
    <property type="entry name" value="TAT_signal"/>
</dbReference>
<feature type="chain" id="PRO_5035290020" description="Repeat domain-containing protein" evidence="3">
    <location>
        <begin position="40"/>
        <end position="448"/>
    </location>
</feature>
<keyword evidence="1 3" id="KW-0732">Signal</keyword>
<feature type="region of interest" description="Disordered" evidence="2">
    <location>
        <begin position="398"/>
        <end position="422"/>
    </location>
</feature>
<dbReference type="RefSeq" id="WP_204066266.1">
    <property type="nucleotide sequence ID" value="NZ_BOOJ01000037.1"/>
</dbReference>
<dbReference type="Proteomes" id="UP000619788">
    <property type="component" value="Unassembled WGS sequence"/>
</dbReference>
<accession>A0A8J3SR33</accession>
<dbReference type="InterPro" id="IPR013517">
    <property type="entry name" value="FG-GAP"/>
</dbReference>
<feature type="signal peptide" evidence="3">
    <location>
        <begin position="1"/>
        <end position="39"/>
    </location>
</feature>
<dbReference type="PROSITE" id="PS51257">
    <property type="entry name" value="PROKAR_LIPOPROTEIN"/>
    <property type="match status" value="1"/>
</dbReference>
<dbReference type="EMBL" id="BOOJ01000037">
    <property type="protein sequence ID" value="GIH94138.1"/>
    <property type="molecule type" value="Genomic_DNA"/>
</dbReference>